<dbReference type="SUPFAM" id="SSF90123">
    <property type="entry name" value="ABC transporter transmembrane region"/>
    <property type="match status" value="2"/>
</dbReference>
<keyword evidence="4 9" id="KW-0812">Transmembrane</keyword>
<keyword evidence="5" id="KW-0547">Nucleotide-binding</keyword>
<dbReference type="Pfam" id="PF00005">
    <property type="entry name" value="ABC_tran"/>
    <property type="match status" value="1"/>
</dbReference>
<dbReference type="GO" id="GO:0015421">
    <property type="term" value="F:ABC-type oligopeptide transporter activity"/>
    <property type="evidence" value="ECO:0007669"/>
    <property type="project" value="TreeGrafter"/>
</dbReference>
<feature type="transmembrane region" description="Helical" evidence="9">
    <location>
        <begin position="25"/>
        <end position="46"/>
    </location>
</feature>
<keyword evidence="7 9" id="KW-1133">Transmembrane helix</keyword>
<dbReference type="Gene3D" id="1.20.1560.10">
    <property type="entry name" value="ABC transporter type 1, transmembrane domain"/>
    <property type="match status" value="1"/>
</dbReference>
<evidence type="ECO:0000313" key="13">
    <source>
        <dbReference type="Proteomes" id="UP000004931"/>
    </source>
</evidence>
<dbReference type="InterPro" id="IPR039421">
    <property type="entry name" value="Type_1_exporter"/>
</dbReference>
<dbReference type="InterPro" id="IPR017871">
    <property type="entry name" value="ABC_transporter-like_CS"/>
</dbReference>
<evidence type="ECO:0000256" key="7">
    <source>
        <dbReference type="ARBA" id="ARBA00022989"/>
    </source>
</evidence>
<evidence type="ECO:0000313" key="12">
    <source>
        <dbReference type="EMBL" id="EAW30488.1"/>
    </source>
</evidence>
<organism evidence="12 13">
    <name type="scientific">marine gamma proteobacterium HTCC2143</name>
    <dbReference type="NCBI Taxonomy" id="247633"/>
    <lineage>
        <taxon>Bacteria</taxon>
        <taxon>Pseudomonadati</taxon>
        <taxon>Pseudomonadota</taxon>
        <taxon>Gammaproteobacteria</taxon>
        <taxon>Cellvibrionales</taxon>
        <taxon>Spongiibacteraceae</taxon>
        <taxon>BD1-7 clade</taxon>
    </lineage>
</organism>
<evidence type="ECO:0000259" key="11">
    <source>
        <dbReference type="PROSITE" id="PS50929"/>
    </source>
</evidence>
<keyword evidence="3" id="KW-1003">Cell membrane</keyword>
<dbReference type="PROSITE" id="PS00211">
    <property type="entry name" value="ABC_TRANSPORTER_1"/>
    <property type="match status" value="1"/>
</dbReference>
<evidence type="ECO:0000256" key="8">
    <source>
        <dbReference type="ARBA" id="ARBA00023136"/>
    </source>
</evidence>
<dbReference type="EMBL" id="AAVT01000008">
    <property type="protein sequence ID" value="EAW30488.1"/>
    <property type="molecule type" value="Genomic_DNA"/>
</dbReference>
<keyword evidence="2" id="KW-0813">Transport</keyword>
<dbReference type="Proteomes" id="UP000004931">
    <property type="component" value="Unassembled WGS sequence"/>
</dbReference>
<feature type="transmembrane region" description="Helical" evidence="9">
    <location>
        <begin position="90"/>
        <end position="111"/>
    </location>
</feature>
<dbReference type="PROSITE" id="PS50893">
    <property type="entry name" value="ABC_TRANSPORTER_2"/>
    <property type="match status" value="1"/>
</dbReference>
<evidence type="ECO:0000256" key="2">
    <source>
        <dbReference type="ARBA" id="ARBA00022448"/>
    </source>
</evidence>
<name>A0YFS4_9GAMM</name>
<comment type="caution">
    <text evidence="12">The sequence shown here is derived from an EMBL/GenBank/DDBJ whole genome shotgun (WGS) entry which is preliminary data.</text>
</comment>
<dbReference type="InterPro" id="IPR003439">
    <property type="entry name" value="ABC_transporter-like_ATP-bd"/>
</dbReference>
<dbReference type="Pfam" id="PF00664">
    <property type="entry name" value="ABC_membrane"/>
    <property type="match status" value="1"/>
</dbReference>
<dbReference type="OrthoDB" id="9806127at2"/>
<dbReference type="GO" id="GO:0005524">
    <property type="term" value="F:ATP binding"/>
    <property type="evidence" value="ECO:0007669"/>
    <property type="project" value="UniProtKB-KW"/>
</dbReference>
<dbReference type="PROSITE" id="PS50929">
    <property type="entry name" value="ABC_TM1F"/>
    <property type="match status" value="1"/>
</dbReference>
<dbReference type="AlphaFoldDB" id="A0YFS4"/>
<dbReference type="SUPFAM" id="SSF52540">
    <property type="entry name" value="P-loop containing nucleoside triphosphate hydrolases"/>
    <property type="match status" value="1"/>
</dbReference>
<evidence type="ECO:0000256" key="5">
    <source>
        <dbReference type="ARBA" id="ARBA00022741"/>
    </source>
</evidence>
<sequence length="649" mass="71433">MSTERVTTGETLALVGRSLRFVWPYWPQILVKLILSFIGIAVILFLPWPLKFLIDYVIMGLPVGSSPTPIPPYIQPFVDLLYGMTPLEVVWVVVAMSLVGIVLIGSFGIGFSRDTANGDLAQGLDTATSSENLANESSSRVSGLLGLFEYRYQLKTTHRFNHRLRSLVFHRLLASPMTRFSDESVGDAVYRVMYDTPAISKVCYDILIVPICNLFLIAIVIWTMQHSFSAVPSLVMLAWLAAPMVMIASFLMTGAARRRSLASREAGADTTATVEEGMSNIAAVQSLGANDRQRDEFDRDSKKSFSRYRSYVWMNVLLIGLQASIACGLILYVFFDIAEAIIDGRMSPGDSGLLYTYFGQLLLSTLALGALWFKLQDNLVGMRRVFQMIDQQTDHERHGNETLETVREGLKIDHVSYAYPDGTLALNDVTLDARVGEMVALVGATGSGKTTMSYLIPAFIQPTEGRVLLDGIDTRTLAVDNLRDLVSFVFQEPAVFDDTVANNIRLGNPEASDAELESAAATAGALSFIRNLPEGFNTRLGRSGDTLSVGQKQRLAIARGLVSRAPVLVLDEPTAALDPETENALVRALQSERENRVLIVIAHRLSTIRTADRICVVGDGRIVESGTHEELMHIPDGAYRRFVELQLPV</sequence>
<dbReference type="CDD" id="cd07346">
    <property type="entry name" value="ABC_6TM_exporters"/>
    <property type="match status" value="1"/>
</dbReference>
<keyword evidence="6 12" id="KW-0067">ATP-binding</keyword>
<evidence type="ECO:0000259" key="10">
    <source>
        <dbReference type="PROSITE" id="PS50893"/>
    </source>
</evidence>
<gene>
    <name evidence="12" type="ORF">GP2143_09790</name>
</gene>
<keyword evidence="8 9" id="KW-0472">Membrane</keyword>
<dbReference type="STRING" id="247633.GP2143_09790"/>
<protein>
    <submittedName>
        <fullName evidence="12">ABC transporter (ATP-binding protein)</fullName>
    </submittedName>
</protein>
<evidence type="ECO:0000256" key="1">
    <source>
        <dbReference type="ARBA" id="ARBA00004651"/>
    </source>
</evidence>
<dbReference type="InterPro" id="IPR011527">
    <property type="entry name" value="ABC1_TM_dom"/>
</dbReference>
<dbReference type="GO" id="GO:0005886">
    <property type="term" value="C:plasma membrane"/>
    <property type="evidence" value="ECO:0007669"/>
    <property type="project" value="UniProtKB-SubCell"/>
</dbReference>
<dbReference type="SMART" id="SM00382">
    <property type="entry name" value="AAA"/>
    <property type="match status" value="1"/>
</dbReference>
<dbReference type="FunFam" id="3.40.50.300:FF:000221">
    <property type="entry name" value="Multidrug ABC transporter ATP-binding protein"/>
    <property type="match status" value="1"/>
</dbReference>
<dbReference type="PANTHER" id="PTHR43394:SF1">
    <property type="entry name" value="ATP-BINDING CASSETTE SUB-FAMILY B MEMBER 10, MITOCHONDRIAL"/>
    <property type="match status" value="1"/>
</dbReference>
<accession>A0YFS4</accession>
<dbReference type="PANTHER" id="PTHR43394">
    <property type="entry name" value="ATP-DEPENDENT PERMEASE MDL1, MITOCHONDRIAL"/>
    <property type="match status" value="1"/>
</dbReference>
<dbReference type="InterPro" id="IPR036640">
    <property type="entry name" value="ABC1_TM_sf"/>
</dbReference>
<evidence type="ECO:0000256" key="4">
    <source>
        <dbReference type="ARBA" id="ARBA00022692"/>
    </source>
</evidence>
<dbReference type="InterPro" id="IPR003593">
    <property type="entry name" value="AAA+_ATPase"/>
</dbReference>
<dbReference type="GO" id="GO:0016887">
    <property type="term" value="F:ATP hydrolysis activity"/>
    <property type="evidence" value="ECO:0007669"/>
    <property type="project" value="InterPro"/>
</dbReference>
<feature type="domain" description="ABC transporter" evidence="10">
    <location>
        <begin position="410"/>
        <end position="644"/>
    </location>
</feature>
<proteinExistence type="predicted"/>
<reference evidence="12 13" key="1">
    <citation type="journal article" date="2010" name="J. Bacteriol.">
        <title>Genome sequence of the oligotrophic marine Gammaproteobacterium HTCC2143, isolated from the Oregon Coast.</title>
        <authorList>
            <person name="Oh H.M."/>
            <person name="Kang I."/>
            <person name="Ferriera S."/>
            <person name="Giovannoni S.J."/>
            <person name="Cho J.C."/>
        </authorList>
    </citation>
    <scope>NUCLEOTIDE SEQUENCE [LARGE SCALE GENOMIC DNA]</scope>
    <source>
        <strain evidence="12 13">HTCC2143</strain>
    </source>
</reference>
<feature type="domain" description="ABC transmembrane type-1" evidence="11">
    <location>
        <begin position="33"/>
        <end position="377"/>
    </location>
</feature>
<dbReference type="eggNOG" id="COG1132">
    <property type="taxonomic scope" value="Bacteria"/>
</dbReference>
<evidence type="ECO:0000256" key="9">
    <source>
        <dbReference type="SAM" id="Phobius"/>
    </source>
</evidence>
<comment type="subcellular location">
    <subcellularLocation>
        <location evidence="1">Cell membrane</location>
        <topology evidence="1">Multi-pass membrane protein</topology>
    </subcellularLocation>
</comment>
<keyword evidence="13" id="KW-1185">Reference proteome</keyword>
<dbReference type="InterPro" id="IPR027417">
    <property type="entry name" value="P-loop_NTPase"/>
</dbReference>
<feature type="transmembrane region" description="Helical" evidence="9">
    <location>
        <begin position="311"/>
        <end position="334"/>
    </location>
</feature>
<evidence type="ECO:0000256" key="3">
    <source>
        <dbReference type="ARBA" id="ARBA00022475"/>
    </source>
</evidence>
<evidence type="ECO:0000256" key="6">
    <source>
        <dbReference type="ARBA" id="ARBA00022840"/>
    </source>
</evidence>
<feature type="transmembrane region" description="Helical" evidence="9">
    <location>
        <begin position="354"/>
        <end position="373"/>
    </location>
</feature>
<dbReference type="Gene3D" id="3.40.50.300">
    <property type="entry name" value="P-loop containing nucleotide triphosphate hydrolases"/>
    <property type="match status" value="1"/>
</dbReference>
<feature type="transmembrane region" description="Helical" evidence="9">
    <location>
        <begin position="236"/>
        <end position="256"/>
    </location>
</feature>
<feature type="transmembrane region" description="Helical" evidence="9">
    <location>
        <begin position="202"/>
        <end position="224"/>
    </location>
</feature>